<feature type="region of interest" description="Disordered" evidence="10">
    <location>
        <begin position="106"/>
        <end position="223"/>
    </location>
</feature>
<dbReference type="PIRSF" id="PIRSF016992">
    <property type="entry name" value="TF_GATA_plant"/>
    <property type="match status" value="1"/>
</dbReference>
<feature type="compositionally biased region" description="Low complexity" evidence="10">
    <location>
        <begin position="352"/>
        <end position="361"/>
    </location>
</feature>
<evidence type="ECO:0000256" key="2">
    <source>
        <dbReference type="ARBA" id="ARBA00005694"/>
    </source>
</evidence>
<dbReference type="EMBL" id="JBJQOH010000006">
    <property type="protein sequence ID" value="KAL3684348.1"/>
    <property type="molecule type" value="Genomic_DNA"/>
</dbReference>
<feature type="compositionally biased region" description="Basic and acidic residues" evidence="10">
    <location>
        <begin position="118"/>
        <end position="139"/>
    </location>
</feature>
<evidence type="ECO:0000256" key="7">
    <source>
        <dbReference type="ARBA" id="ARBA00023242"/>
    </source>
</evidence>
<dbReference type="Gene3D" id="3.30.50.10">
    <property type="entry name" value="Erythroid Transcription Factor GATA-1, subunit A"/>
    <property type="match status" value="1"/>
</dbReference>
<feature type="region of interest" description="Disordered" evidence="10">
    <location>
        <begin position="247"/>
        <end position="270"/>
    </location>
</feature>
<dbReference type="InterPro" id="IPR051140">
    <property type="entry name" value="GATA_TF"/>
</dbReference>
<evidence type="ECO:0000256" key="4">
    <source>
        <dbReference type="ARBA" id="ARBA00022771"/>
    </source>
</evidence>
<protein>
    <recommendedName>
        <fullName evidence="8">GATA transcription factor</fullName>
    </recommendedName>
</protein>
<feature type="compositionally biased region" description="Low complexity" evidence="10">
    <location>
        <begin position="141"/>
        <end position="161"/>
    </location>
</feature>
<keyword evidence="8" id="KW-0805">Transcription regulation</keyword>
<dbReference type="GO" id="GO:0003677">
    <property type="term" value="F:DNA binding"/>
    <property type="evidence" value="ECO:0007669"/>
    <property type="project" value="UniProtKB-KW"/>
</dbReference>
<dbReference type="SMART" id="SM00401">
    <property type="entry name" value="ZnF_GATA"/>
    <property type="match status" value="1"/>
</dbReference>
<keyword evidence="6 8" id="KW-0010">Activator</keyword>
<comment type="caution">
    <text evidence="12">The sequence shown here is derived from an EMBL/GenBank/DDBJ whole genome shotgun (WGS) entry which is preliminary data.</text>
</comment>
<evidence type="ECO:0000256" key="9">
    <source>
        <dbReference type="PROSITE-ProRule" id="PRU00094"/>
    </source>
</evidence>
<dbReference type="Pfam" id="PF00320">
    <property type="entry name" value="GATA"/>
    <property type="match status" value="1"/>
</dbReference>
<evidence type="ECO:0000313" key="12">
    <source>
        <dbReference type="EMBL" id="KAL3684348.1"/>
    </source>
</evidence>
<keyword evidence="5" id="KW-0862">Zinc</keyword>
<feature type="region of interest" description="Disordered" evidence="10">
    <location>
        <begin position="339"/>
        <end position="388"/>
    </location>
</feature>
<keyword evidence="8" id="KW-0804">Transcription</keyword>
<evidence type="ECO:0000256" key="3">
    <source>
        <dbReference type="ARBA" id="ARBA00022723"/>
    </source>
</evidence>
<organism evidence="12 13">
    <name type="scientific">Riccia sorocarpa</name>
    <dbReference type="NCBI Taxonomy" id="122646"/>
    <lineage>
        <taxon>Eukaryota</taxon>
        <taxon>Viridiplantae</taxon>
        <taxon>Streptophyta</taxon>
        <taxon>Embryophyta</taxon>
        <taxon>Marchantiophyta</taxon>
        <taxon>Marchantiopsida</taxon>
        <taxon>Marchantiidae</taxon>
        <taxon>Marchantiales</taxon>
        <taxon>Ricciaceae</taxon>
        <taxon>Riccia</taxon>
    </lineage>
</organism>
<keyword evidence="8" id="KW-0238">DNA-binding</keyword>
<evidence type="ECO:0000256" key="5">
    <source>
        <dbReference type="ARBA" id="ARBA00022833"/>
    </source>
</evidence>
<proteinExistence type="inferred from homology"/>
<evidence type="ECO:0000313" key="13">
    <source>
        <dbReference type="Proteomes" id="UP001633002"/>
    </source>
</evidence>
<dbReference type="InterPro" id="IPR016679">
    <property type="entry name" value="TF_GATA_pln"/>
</dbReference>
<dbReference type="FunFam" id="3.30.50.10:FF:000018">
    <property type="entry name" value="GATA transcription factor"/>
    <property type="match status" value="1"/>
</dbReference>
<dbReference type="PANTHER" id="PTHR45658">
    <property type="entry name" value="GATA TRANSCRIPTION FACTOR"/>
    <property type="match status" value="1"/>
</dbReference>
<keyword evidence="13" id="KW-1185">Reference proteome</keyword>
<feature type="compositionally biased region" description="Polar residues" evidence="10">
    <location>
        <begin position="107"/>
        <end position="116"/>
    </location>
</feature>
<name>A0ABD3GYN5_9MARC</name>
<dbReference type="GO" id="GO:0005634">
    <property type="term" value="C:nucleus"/>
    <property type="evidence" value="ECO:0007669"/>
    <property type="project" value="UniProtKB-SubCell"/>
</dbReference>
<dbReference type="PROSITE" id="PS00344">
    <property type="entry name" value="GATA_ZN_FINGER_1"/>
    <property type="match status" value="1"/>
</dbReference>
<feature type="domain" description="GATA-type" evidence="11">
    <location>
        <begin position="276"/>
        <end position="307"/>
    </location>
</feature>
<evidence type="ECO:0000256" key="6">
    <source>
        <dbReference type="ARBA" id="ARBA00023159"/>
    </source>
</evidence>
<dbReference type="InterPro" id="IPR013088">
    <property type="entry name" value="Znf_NHR/GATA"/>
</dbReference>
<evidence type="ECO:0000256" key="1">
    <source>
        <dbReference type="ARBA" id="ARBA00004123"/>
    </source>
</evidence>
<comment type="subcellular location">
    <subcellularLocation>
        <location evidence="1 8">Nucleus</location>
    </subcellularLocation>
</comment>
<keyword evidence="4 9" id="KW-0863">Zinc-finger</keyword>
<evidence type="ECO:0000259" key="11">
    <source>
        <dbReference type="PROSITE" id="PS50114"/>
    </source>
</evidence>
<keyword evidence="3" id="KW-0479">Metal-binding</keyword>
<evidence type="ECO:0000256" key="8">
    <source>
        <dbReference type="PIRNR" id="PIRNR016992"/>
    </source>
</evidence>
<comment type="similarity">
    <text evidence="2 8">Belongs to the type IV zinc-finger family. Class A subfamily.</text>
</comment>
<dbReference type="AlphaFoldDB" id="A0ABD3GYN5"/>
<dbReference type="Proteomes" id="UP001633002">
    <property type="component" value="Unassembled WGS sequence"/>
</dbReference>
<keyword evidence="7 8" id="KW-0539">Nucleus</keyword>
<dbReference type="PROSITE" id="PS50114">
    <property type="entry name" value="GATA_ZN_FINGER_2"/>
    <property type="match status" value="1"/>
</dbReference>
<dbReference type="PANTHER" id="PTHR45658:SF18">
    <property type="entry name" value="PROTEIN GAT2"/>
    <property type="match status" value="1"/>
</dbReference>
<feature type="compositionally biased region" description="Polar residues" evidence="10">
    <location>
        <begin position="208"/>
        <end position="219"/>
    </location>
</feature>
<evidence type="ECO:0000256" key="10">
    <source>
        <dbReference type="SAM" id="MobiDB-lite"/>
    </source>
</evidence>
<dbReference type="InterPro" id="IPR000679">
    <property type="entry name" value="Znf_GATA"/>
</dbReference>
<dbReference type="CDD" id="cd00202">
    <property type="entry name" value="ZnF_GATA"/>
    <property type="match status" value="1"/>
</dbReference>
<comment type="function">
    <text evidence="8">Transcriptional activator that specifically binds 5'-GATA-3' or 5'-GAT-3' motifs within gene promoters.</text>
</comment>
<sequence>MEVQITFASAGPVSMGDAFHIDDLLDFSNEDIAGPIGDSLLSSLDSTLTEVENSLNGGSSSLAGTKHLLDGDDAVAGDLCVPCDDLAELEWLSKFVEDSFSVGEVTRSGTGTSLTVSPEHHHVPTESYTSEDRDRDRFRSRSASPVSVLESSASSERANNAYRELSTVPGRARSKRARTGGRVWGTTARILSSSNNSGSGSGSGSGNDTESLSSDSSPITVGGKYTASQTVSVDSQMATAMMNTPPKAVCSSVKKPWKGGGGKSGKKGQEALQPWRCLHCSTTRTPQWRAGPMGPKTLCNACGVRYKSGRLLPEYRPAGSPGYVGHKHSNSHKKILEMRRQREQHQPVLGHSPSSSILSDPSCHDQTSPKKHQLLEPEDSDDICNSQS</sequence>
<gene>
    <name evidence="12" type="ORF">R1sor_002370</name>
</gene>
<dbReference type="GO" id="GO:0008270">
    <property type="term" value="F:zinc ion binding"/>
    <property type="evidence" value="ECO:0007669"/>
    <property type="project" value="UniProtKB-KW"/>
</dbReference>
<reference evidence="12 13" key="1">
    <citation type="submission" date="2024-09" db="EMBL/GenBank/DDBJ databases">
        <title>Chromosome-scale assembly of Riccia sorocarpa.</title>
        <authorList>
            <person name="Paukszto L."/>
        </authorList>
    </citation>
    <scope>NUCLEOTIDE SEQUENCE [LARGE SCALE GENOMIC DNA]</scope>
    <source>
        <strain evidence="12">LP-2024</strain>
        <tissue evidence="12">Aerial parts of the thallus</tissue>
    </source>
</reference>
<accession>A0ABD3GYN5</accession>
<dbReference type="SUPFAM" id="SSF57716">
    <property type="entry name" value="Glucocorticoid receptor-like (DNA-binding domain)"/>
    <property type="match status" value="1"/>
</dbReference>